<keyword evidence="2" id="KW-0812">Transmembrane</keyword>
<evidence type="ECO:0000313" key="4">
    <source>
        <dbReference type="Proteomes" id="UP000664161"/>
    </source>
</evidence>
<keyword evidence="2" id="KW-1133">Transmembrane helix</keyword>
<keyword evidence="2" id="KW-0472">Membrane</keyword>
<keyword evidence="4" id="KW-1185">Reference proteome</keyword>
<proteinExistence type="predicted"/>
<evidence type="ECO:0000313" key="3">
    <source>
        <dbReference type="EMBL" id="MBO1516480.1"/>
    </source>
</evidence>
<sequence length="281" mass="30488">MTTFILTHIKNTHIKDADVTTIALKSSTLKTRGIKAKCFGLLTALTVLSVSITVPIVVPTSHAAPIYKVVDEKTGQVTFTDRPQNYKQQTDKTVSQTAVSTGRDTIGQVTGEATSSSAPVSTANSTANSTDMARKAVSYQLMIAEPSETRAYRRPAQSIEVRVQVTPALQAGDGVRIYLDGSEVAQGLSASIATVDLMPGAHNIKAVIQNKKGQLLKEAARTVYVLQNTQTLQNNKKIAQQRLAYQNLPWHQKLLLKLRQKDGSLQTVQSAQPKTNDAFTK</sequence>
<evidence type="ECO:0000256" key="2">
    <source>
        <dbReference type="SAM" id="Phobius"/>
    </source>
</evidence>
<dbReference type="AlphaFoldDB" id="A0AAW4IV43"/>
<feature type="transmembrane region" description="Helical" evidence="2">
    <location>
        <begin position="38"/>
        <end position="58"/>
    </location>
</feature>
<name>A0AAW4IV43_9GAMM</name>
<comment type="caution">
    <text evidence="3">The sequence shown here is derived from an EMBL/GenBank/DDBJ whole genome shotgun (WGS) entry which is preliminary data.</text>
</comment>
<reference evidence="3 4" key="1">
    <citation type="submission" date="2021-03" db="EMBL/GenBank/DDBJ databases">
        <authorList>
            <person name="Shang D.-D."/>
            <person name="Du Z.-J."/>
            <person name="Chen G.-J."/>
        </authorList>
    </citation>
    <scope>NUCLEOTIDE SEQUENCE [LARGE SCALE GENOMIC DNA]</scope>
    <source>
        <strain evidence="3 4">F2608</strain>
    </source>
</reference>
<feature type="region of interest" description="Disordered" evidence="1">
    <location>
        <begin position="109"/>
        <end position="129"/>
    </location>
</feature>
<gene>
    <name evidence="3" type="ORF">J3491_03915</name>
</gene>
<evidence type="ECO:0000256" key="1">
    <source>
        <dbReference type="SAM" id="MobiDB-lite"/>
    </source>
</evidence>
<dbReference type="RefSeq" id="WP_100749667.1">
    <property type="nucleotide sequence ID" value="NZ_JAGBKN010000005.1"/>
</dbReference>
<accession>A0AAW4IV43</accession>
<protein>
    <submittedName>
        <fullName evidence="3">DUF4124 domain-containing protein</fullName>
    </submittedName>
</protein>
<organism evidence="3 4">
    <name type="scientific">Psychrobacter halodurans</name>
    <dbReference type="NCBI Taxonomy" id="2818439"/>
    <lineage>
        <taxon>Bacteria</taxon>
        <taxon>Pseudomonadati</taxon>
        <taxon>Pseudomonadota</taxon>
        <taxon>Gammaproteobacteria</taxon>
        <taxon>Moraxellales</taxon>
        <taxon>Moraxellaceae</taxon>
        <taxon>Psychrobacter</taxon>
    </lineage>
</organism>
<dbReference type="Proteomes" id="UP000664161">
    <property type="component" value="Unassembled WGS sequence"/>
</dbReference>
<dbReference type="EMBL" id="JAGBKN010000005">
    <property type="protein sequence ID" value="MBO1516480.1"/>
    <property type="molecule type" value="Genomic_DNA"/>
</dbReference>